<sequence>MTTSSTEPASCSGPNVTDGCGGYFQYKSDPGLCVKCALIEQHPEQRERYEGMNQCEGCSAIANNLKDSMCGRCKYRSTQAKSQGMPRSGGPATQDPVSSPLHSQHHNMSASFTNQMNLGKQKKAILDEAFKTHPNLSLPNSAQASTSTSTNEMALFRKAKAGYGRSIIIYSQAVAGRKVLSDFLPDSWTFEGDDLLSMNCTGTPWFTGTGWLGSGFLYPDPYPPDPYPQPVATRETRAVHYLSFDPSDEIEFCWPDFLQLSGDSNHDTVAEVYDMHANMPGFNRKFILPPGSSSKFSKKNSQGGQFLQLFLNIKASQVEERYGQALCKELGGSGPSRRSTIKRKAADMEDNSVLSSVSQFNGPPVSTFGTRPREIIPPRFIRKSNSTSTITLCIAEFDESNIAHGEVEILFDVEESKAATAIVSNSVYATGLSKTVFEVHVHFQFISQSHPLKCFWFRQGTLNSSTKVFKRLTDTHSPEDGAWALQQEFKLLRVGRYFWKEFSQFCKERGVDYTDKFAFTDALLAREVISTDAHPSIASGITEYSGTMQQVNKNTLPFLTMNAFAHFIHYWTHGRMVFVDLQGKYMFLPSTCAVADDSVLFSEKGSPTKDGQVLFDPMVHTKNGNSCLGDLGIDTRIPRILFNTLKPPESKNITTSGLEVDDNCT</sequence>
<evidence type="ECO:0000259" key="5">
    <source>
        <dbReference type="PROSITE" id="PS51158"/>
    </source>
</evidence>
<feature type="domain" description="Alpha-type protein kinase" evidence="5">
    <location>
        <begin position="396"/>
        <end position="665"/>
    </location>
</feature>
<dbReference type="Pfam" id="PF02816">
    <property type="entry name" value="Alpha_kinase"/>
    <property type="match status" value="1"/>
</dbReference>
<dbReference type="EMBL" id="ML179123">
    <property type="protein sequence ID" value="THU99214.1"/>
    <property type="molecule type" value="Genomic_DNA"/>
</dbReference>
<dbReference type="SUPFAM" id="SSF56112">
    <property type="entry name" value="Protein kinase-like (PK-like)"/>
    <property type="match status" value="1"/>
</dbReference>
<dbReference type="AlphaFoldDB" id="A0A4S8M9X0"/>
<evidence type="ECO:0000256" key="4">
    <source>
        <dbReference type="SAM" id="MobiDB-lite"/>
    </source>
</evidence>
<dbReference type="GO" id="GO:0004674">
    <property type="term" value="F:protein serine/threonine kinase activity"/>
    <property type="evidence" value="ECO:0007669"/>
    <property type="project" value="UniProtKB-KW"/>
</dbReference>
<protein>
    <recommendedName>
        <fullName evidence="5">Alpha-type protein kinase domain-containing protein</fullName>
    </recommendedName>
</protein>
<keyword evidence="2" id="KW-0808">Transferase</keyword>
<proteinExistence type="predicted"/>
<dbReference type="GO" id="GO:0005524">
    <property type="term" value="F:ATP binding"/>
    <property type="evidence" value="ECO:0007669"/>
    <property type="project" value="InterPro"/>
</dbReference>
<organism evidence="6 7">
    <name type="scientific">Dendrothele bispora (strain CBS 962.96)</name>
    <dbReference type="NCBI Taxonomy" id="1314807"/>
    <lineage>
        <taxon>Eukaryota</taxon>
        <taxon>Fungi</taxon>
        <taxon>Dikarya</taxon>
        <taxon>Basidiomycota</taxon>
        <taxon>Agaricomycotina</taxon>
        <taxon>Agaricomycetes</taxon>
        <taxon>Agaricomycetidae</taxon>
        <taxon>Agaricales</taxon>
        <taxon>Agaricales incertae sedis</taxon>
        <taxon>Dendrothele</taxon>
    </lineage>
</organism>
<gene>
    <name evidence="6" type="ORF">K435DRAFT_795102</name>
</gene>
<keyword evidence="3" id="KW-0418">Kinase</keyword>
<evidence type="ECO:0000313" key="7">
    <source>
        <dbReference type="Proteomes" id="UP000297245"/>
    </source>
</evidence>
<dbReference type="Gene3D" id="3.20.200.10">
    <property type="entry name" value="MHCK/EF2 kinase"/>
    <property type="match status" value="1"/>
</dbReference>
<dbReference type="Proteomes" id="UP000297245">
    <property type="component" value="Unassembled WGS sequence"/>
</dbReference>
<dbReference type="InterPro" id="IPR004166">
    <property type="entry name" value="a-kinase_dom"/>
</dbReference>
<evidence type="ECO:0000256" key="2">
    <source>
        <dbReference type="ARBA" id="ARBA00022679"/>
    </source>
</evidence>
<reference evidence="6 7" key="1">
    <citation type="journal article" date="2019" name="Nat. Ecol. Evol.">
        <title>Megaphylogeny resolves global patterns of mushroom evolution.</title>
        <authorList>
            <person name="Varga T."/>
            <person name="Krizsan K."/>
            <person name="Foldi C."/>
            <person name="Dima B."/>
            <person name="Sanchez-Garcia M."/>
            <person name="Sanchez-Ramirez S."/>
            <person name="Szollosi G.J."/>
            <person name="Szarkandi J.G."/>
            <person name="Papp V."/>
            <person name="Albert L."/>
            <person name="Andreopoulos W."/>
            <person name="Angelini C."/>
            <person name="Antonin V."/>
            <person name="Barry K.W."/>
            <person name="Bougher N.L."/>
            <person name="Buchanan P."/>
            <person name="Buyck B."/>
            <person name="Bense V."/>
            <person name="Catcheside P."/>
            <person name="Chovatia M."/>
            <person name="Cooper J."/>
            <person name="Damon W."/>
            <person name="Desjardin D."/>
            <person name="Finy P."/>
            <person name="Geml J."/>
            <person name="Haridas S."/>
            <person name="Hughes K."/>
            <person name="Justo A."/>
            <person name="Karasinski D."/>
            <person name="Kautmanova I."/>
            <person name="Kiss B."/>
            <person name="Kocsube S."/>
            <person name="Kotiranta H."/>
            <person name="LaButti K.M."/>
            <person name="Lechner B.E."/>
            <person name="Liimatainen K."/>
            <person name="Lipzen A."/>
            <person name="Lukacs Z."/>
            <person name="Mihaltcheva S."/>
            <person name="Morgado L.N."/>
            <person name="Niskanen T."/>
            <person name="Noordeloos M.E."/>
            <person name="Ohm R.A."/>
            <person name="Ortiz-Santana B."/>
            <person name="Ovrebo C."/>
            <person name="Racz N."/>
            <person name="Riley R."/>
            <person name="Savchenko A."/>
            <person name="Shiryaev A."/>
            <person name="Soop K."/>
            <person name="Spirin V."/>
            <person name="Szebenyi C."/>
            <person name="Tomsovsky M."/>
            <person name="Tulloss R.E."/>
            <person name="Uehling J."/>
            <person name="Grigoriev I.V."/>
            <person name="Vagvolgyi C."/>
            <person name="Papp T."/>
            <person name="Martin F.M."/>
            <person name="Miettinen O."/>
            <person name="Hibbett D.S."/>
            <person name="Nagy L.G."/>
        </authorList>
    </citation>
    <scope>NUCLEOTIDE SEQUENCE [LARGE SCALE GENOMIC DNA]</scope>
    <source>
        <strain evidence="6 7">CBS 962.96</strain>
    </source>
</reference>
<feature type="region of interest" description="Disordered" evidence="4">
    <location>
        <begin position="80"/>
        <end position="105"/>
    </location>
</feature>
<name>A0A4S8M9X0_DENBC</name>
<dbReference type="OrthoDB" id="2744370at2759"/>
<accession>A0A4S8M9X0</accession>
<dbReference type="PROSITE" id="PS51158">
    <property type="entry name" value="ALPHA_KINASE"/>
    <property type="match status" value="1"/>
</dbReference>
<evidence type="ECO:0000256" key="3">
    <source>
        <dbReference type="ARBA" id="ARBA00022777"/>
    </source>
</evidence>
<feature type="compositionally biased region" description="Polar residues" evidence="4">
    <location>
        <begin position="95"/>
        <end position="105"/>
    </location>
</feature>
<keyword evidence="1" id="KW-0723">Serine/threonine-protein kinase</keyword>
<keyword evidence="7" id="KW-1185">Reference proteome</keyword>
<evidence type="ECO:0000313" key="6">
    <source>
        <dbReference type="EMBL" id="THU99214.1"/>
    </source>
</evidence>
<dbReference type="InterPro" id="IPR011009">
    <property type="entry name" value="Kinase-like_dom_sf"/>
</dbReference>
<evidence type="ECO:0000256" key="1">
    <source>
        <dbReference type="ARBA" id="ARBA00022527"/>
    </source>
</evidence>